<evidence type="ECO:0000259" key="1">
    <source>
        <dbReference type="Pfam" id="PF04149"/>
    </source>
</evidence>
<organism evidence="2 3">
    <name type="scientific">Amycolatopsis samaneae</name>
    <dbReference type="NCBI Taxonomy" id="664691"/>
    <lineage>
        <taxon>Bacteria</taxon>
        <taxon>Bacillati</taxon>
        <taxon>Actinomycetota</taxon>
        <taxon>Actinomycetes</taxon>
        <taxon>Pseudonocardiales</taxon>
        <taxon>Pseudonocardiaceae</taxon>
        <taxon>Amycolatopsis</taxon>
    </lineage>
</organism>
<evidence type="ECO:0000313" key="2">
    <source>
        <dbReference type="EMBL" id="MFD2464309.1"/>
    </source>
</evidence>
<protein>
    <submittedName>
        <fullName evidence="2">DUF397 domain-containing protein</fullName>
    </submittedName>
</protein>
<dbReference type="RefSeq" id="WP_345404973.1">
    <property type="nucleotide sequence ID" value="NZ_BAABHG010000017.1"/>
</dbReference>
<accession>A0ABW5GTM5</accession>
<dbReference type="InterPro" id="IPR007278">
    <property type="entry name" value="DUF397"/>
</dbReference>
<reference evidence="3" key="1">
    <citation type="journal article" date="2019" name="Int. J. Syst. Evol. Microbiol.">
        <title>The Global Catalogue of Microorganisms (GCM) 10K type strain sequencing project: providing services to taxonomists for standard genome sequencing and annotation.</title>
        <authorList>
            <consortium name="The Broad Institute Genomics Platform"/>
            <consortium name="The Broad Institute Genome Sequencing Center for Infectious Disease"/>
            <person name="Wu L."/>
            <person name="Ma J."/>
        </authorList>
    </citation>
    <scope>NUCLEOTIDE SEQUENCE [LARGE SCALE GENOMIC DNA]</scope>
    <source>
        <strain evidence="3">CGMCC 4.7643</strain>
    </source>
</reference>
<feature type="domain" description="DUF397" evidence="1">
    <location>
        <begin position="9"/>
        <end position="60"/>
    </location>
</feature>
<sequence length="64" mass="6689">MNEVDLSGAVWRTSSRSSGNGACVEVAFVSDVTAVRDTKDRDGGTLAASPAAWTSFIQTVALQK</sequence>
<gene>
    <name evidence="2" type="ORF">ACFSYJ_37225</name>
</gene>
<comment type="caution">
    <text evidence="2">The sequence shown here is derived from an EMBL/GenBank/DDBJ whole genome shotgun (WGS) entry which is preliminary data.</text>
</comment>
<dbReference type="Proteomes" id="UP001597419">
    <property type="component" value="Unassembled WGS sequence"/>
</dbReference>
<dbReference type="EMBL" id="JBHUKU010000025">
    <property type="protein sequence ID" value="MFD2464309.1"/>
    <property type="molecule type" value="Genomic_DNA"/>
</dbReference>
<name>A0ABW5GTM5_9PSEU</name>
<proteinExistence type="predicted"/>
<dbReference type="Pfam" id="PF04149">
    <property type="entry name" value="DUF397"/>
    <property type="match status" value="1"/>
</dbReference>
<evidence type="ECO:0000313" key="3">
    <source>
        <dbReference type="Proteomes" id="UP001597419"/>
    </source>
</evidence>
<keyword evidence="3" id="KW-1185">Reference proteome</keyword>